<comment type="similarity">
    <text evidence="2">Belongs to the outer membrane factor (OMF) (TC 1.B.17) family.</text>
</comment>
<dbReference type="InterPro" id="IPR003423">
    <property type="entry name" value="OMP_efflux"/>
</dbReference>
<comment type="subcellular location">
    <subcellularLocation>
        <location evidence="1">Cell outer membrane</location>
    </subcellularLocation>
</comment>
<keyword evidence="9" id="KW-0732">Signal</keyword>
<dbReference type="GO" id="GO:0015288">
    <property type="term" value="F:porin activity"/>
    <property type="evidence" value="ECO:0007669"/>
    <property type="project" value="TreeGrafter"/>
</dbReference>
<sequence>MRPGQLSRAVLAAFLGTLLWQGSTAAQPQETGSAGTVGFKGSVPRVELVAGTIALSLERAVELGLANNLGLLLSNQGVATARGERWIAVAQLLPNLSGSASAHHLKESLASTGITLPGGPTVVGPFNFYDARLFLSQRIFDLSAIERERAAAHQVRAAEFSEKDARDLVVLSVGAGYLQALAGQARVETVRAQLATAQTMLDHAVELHRAGVTPGIDEVRARVEWLSRSQQLIVVENEFARQKLSLARLIGLPLAQEVALVDREPFLPAATGTLAEHLAQALEARPDYRAARAELEAARSALHAARAQRLPSLALDADYGHIGRTLSSLQATYQITGSLSIPIFEGGRIHGEVLRAEAQVQQREEELGDLRGRIEYEIRSALLDLGAARLEVAVARQTVELAENNLWQAEERFRAGINDNLEVVQAQQSVAAAQEGVVDSQYRLNLAKLMLARAIGTASTGGLSLGR</sequence>
<evidence type="ECO:0000313" key="10">
    <source>
        <dbReference type="EMBL" id="GFO57728.1"/>
    </source>
</evidence>
<evidence type="ECO:0000313" key="11">
    <source>
        <dbReference type="Proteomes" id="UP000556026"/>
    </source>
</evidence>
<evidence type="ECO:0000256" key="5">
    <source>
        <dbReference type="ARBA" id="ARBA00022692"/>
    </source>
</evidence>
<dbReference type="PANTHER" id="PTHR30026">
    <property type="entry name" value="OUTER MEMBRANE PROTEIN TOLC"/>
    <property type="match status" value="1"/>
</dbReference>
<dbReference type="Pfam" id="PF02321">
    <property type="entry name" value="OEP"/>
    <property type="match status" value="2"/>
</dbReference>
<dbReference type="RefSeq" id="WP_183352513.1">
    <property type="nucleotide sequence ID" value="NZ_BLXX01000001.1"/>
</dbReference>
<evidence type="ECO:0000256" key="6">
    <source>
        <dbReference type="ARBA" id="ARBA00023136"/>
    </source>
</evidence>
<dbReference type="Gene3D" id="1.20.1600.10">
    <property type="entry name" value="Outer membrane efflux proteins (OEP)"/>
    <property type="match status" value="1"/>
</dbReference>
<evidence type="ECO:0000256" key="4">
    <source>
        <dbReference type="ARBA" id="ARBA00022452"/>
    </source>
</evidence>
<evidence type="ECO:0000256" key="1">
    <source>
        <dbReference type="ARBA" id="ARBA00004442"/>
    </source>
</evidence>
<keyword evidence="6" id="KW-0472">Membrane</keyword>
<comment type="caution">
    <text evidence="10">The sequence shown here is derived from an EMBL/GenBank/DDBJ whole genome shotgun (WGS) entry which is preliminary data.</text>
</comment>
<dbReference type="PANTHER" id="PTHR30026:SF20">
    <property type="entry name" value="OUTER MEMBRANE PROTEIN TOLC"/>
    <property type="match status" value="1"/>
</dbReference>
<keyword evidence="8" id="KW-0175">Coiled coil</keyword>
<dbReference type="AlphaFoldDB" id="A0A6V8MCL0"/>
<accession>A0A6V8MCL0</accession>
<feature type="coiled-coil region" evidence="8">
    <location>
        <begin position="353"/>
        <end position="412"/>
    </location>
</feature>
<keyword evidence="11" id="KW-1185">Reference proteome</keyword>
<gene>
    <name evidence="10" type="ORF">GMST_00530</name>
</gene>
<keyword evidence="4" id="KW-1134">Transmembrane beta strand</keyword>
<dbReference type="GO" id="GO:1990281">
    <property type="term" value="C:efflux pump complex"/>
    <property type="evidence" value="ECO:0007669"/>
    <property type="project" value="TreeGrafter"/>
</dbReference>
<dbReference type="GO" id="GO:0015562">
    <property type="term" value="F:efflux transmembrane transporter activity"/>
    <property type="evidence" value="ECO:0007669"/>
    <property type="project" value="InterPro"/>
</dbReference>
<keyword evidence="3" id="KW-0813">Transport</keyword>
<evidence type="ECO:0000256" key="8">
    <source>
        <dbReference type="SAM" id="Coils"/>
    </source>
</evidence>
<dbReference type="SUPFAM" id="SSF56954">
    <property type="entry name" value="Outer membrane efflux proteins (OEP)"/>
    <property type="match status" value="1"/>
</dbReference>
<feature type="chain" id="PRO_5028353497" description="Protein CyaE" evidence="9">
    <location>
        <begin position="26"/>
        <end position="467"/>
    </location>
</feature>
<feature type="signal peptide" evidence="9">
    <location>
        <begin position="1"/>
        <end position="25"/>
    </location>
</feature>
<keyword evidence="7" id="KW-0998">Cell outer membrane</keyword>
<evidence type="ECO:0000256" key="7">
    <source>
        <dbReference type="ARBA" id="ARBA00023237"/>
    </source>
</evidence>
<dbReference type="EMBL" id="BLXX01000001">
    <property type="protein sequence ID" value="GFO57728.1"/>
    <property type="molecule type" value="Genomic_DNA"/>
</dbReference>
<evidence type="ECO:0000256" key="9">
    <source>
        <dbReference type="SAM" id="SignalP"/>
    </source>
</evidence>
<proteinExistence type="inferred from homology"/>
<dbReference type="Proteomes" id="UP000556026">
    <property type="component" value="Unassembled WGS sequence"/>
</dbReference>
<keyword evidence="5" id="KW-0812">Transmembrane</keyword>
<reference evidence="11" key="1">
    <citation type="submission" date="2020-06" db="EMBL/GenBank/DDBJ databases">
        <title>Draft genomic sequence of Geomonas sp. Red330.</title>
        <authorList>
            <person name="Itoh H."/>
            <person name="Zhenxing X."/>
            <person name="Ushijima N."/>
            <person name="Masuda Y."/>
            <person name="Shiratori Y."/>
            <person name="Senoo K."/>
        </authorList>
    </citation>
    <scope>NUCLEOTIDE SEQUENCE [LARGE SCALE GENOMIC DNA]</scope>
    <source>
        <strain evidence="11">Red330</strain>
    </source>
</reference>
<dbReference type="GO" id="GO:0009279">
    <property type="term" value="C:cell outer membrane"/>
    <property type="evidence" value="ECO:0007669"/>
    <property type="project" value="UniProtKB-SubCell"/>
</dbReference>
<name>A0A6V8MCL0_9BACT</name>
<evidence type="ECO:0000256" key="2">
    <source>
        <dbReference type="ARBA" id="ARBA00007613"/>
    </source>
</evidence>
<evidence type="ECO:0000256" key="3">
    <source>
        <dbReference type="ARBA" id="ARBA00022448"/>
    </source>
</evidence>
<dbReference type="InterPro" id="IPR051906">
    <property type="entry name" value="TolC-like"/>
</dbReference>
<organism evidence="10 11">
    <name type="scientific">Geomonas silvestris</name>
    <dbReference type="NCBI Taxonomy" id="2740184"/>
    <lineage>
        <taxon>Bacteria</taxon>
        <taxon>Pseudomonadati</taxon>
        <taxon>Thermodesulfobacteriota</taxon>
        <taxon>Desulfuromonadia</taxon>
        <taxon>Geobacterales</taxon>
        <taxon>Geobacteraceae</taxon>
        <taxon>Geomonas</taxon>
    </lineage>
</organism>
<protein>
    <recommendedName>
        <fullName evidence="12">Protein CyaE</fullName>
    </recommendedName>
</protein>
<evidence type="ECO:0008006" key="12">
    <source>
        <dbReference type="Google" id="ProtNLM"/>
    </source>
</evidence>